<organism evidence="2 3">
    <name type="scientific">Heliocybe sulcata</name>
    <dbReference type="NCBI Taxonomy" id="5364"/>
    <lineage>
        <taxon>Eukaryota</taxon>
        <taxon>Fungi</taxon>
        <taxon>Dikarya</taxon>
        <taxon>Basidiomycota</taxon>
        <taxon>Agaricomycotina</taxon>
        <taxon>Agaricomycetes</taxon>
        <taxon>Gloeophyllales</taxon>
        <taxon>Gloeophyllaceae</taxon>
        <taxon>Heliocybe</taxon>
    </lineage>
</organism>
<name>A0A5C3MK83_9AGAM</name>
<dbReference type="EMBL" id="ML213536">
    <property type="protein sequence ID" value="TFK45829.1"/>
    <property type="molecule type" value="Genomic_DNA"/>
</dbReference>
<dbReference type="Proteomes" id="UP000305948">
    <property type="component" value="Unassembled WGS sequence"/>
</dbReference>
<evidence type="ECO:0000313" key="3">
    <source>
        <dbReference type="Proteomes" id="UP000305948"/>
    </source>
</evidence>
<evidence type="ECO:0000256" key="1">
    <source>
        <dbReference type="SAM" id="MobiDB-lite"/>
    </source>
</evidence>
<evidence type="ECO:0000313" key="2">
    <source>
        <dbReference type="EMBL" id="TFK45829.1"/>
    </source>
</evidence>
<gene>
    <name evidence="2" type="ORF">OE88DRAFT_1084388</name>
</gene>
<keyword evidence="3" id="KW-1185">Reference proteome</keyword>
<dbReference type="AlphaFoldDB" id="A0A5C3MK83"/>
<feature type="region of interest" description="Disordered" evidence="1">
    <location>
        <begin position="28"/>
        <end position="61"/>
    </location>
</feature>
<proteinExistence type="predicted"/>
<accession>A0A5C3MK83</accession>
<reference evidence="2 3" key="1">
    <citation type="journal article" date="2019" name="Nat. Ecol. Evol.">
        <title>Megaphylogeny resolves global patterns of mushroom evolution.</title>
        <authorList>
            <person name="Varga T."/>
            <person name="Krizsan K."/>
            <person name="Foldi C."/>
            <person name="Dima B."/>
            <person name="Sanchez-Garcia M."/>
            <person name="Sanchez-Ramirez S."/>
            <person name="Szollosi G.J."/>
            <person name="Szarkandi J.G."/>
            <person name="Papp V."/>
            <person name="Albert L."/>
            <person name="Andreopoulos W."/>
            <person name="Angelini C."/>
            <person name="Antonin V."/>
            <person name="Barry K.W."/>
            <person name="Bougher N.L."/>
            <person name="Buchanan P."/>
            <person name="Buyck B."/>
            <person name="Bense V."/>
            <person name="Catcheside P."/>
            <person name="Chovatia M."/>
            <person name="Cooper J."/>
            <person name="Damon W."/>
            <person name="Desjardin D."/>
            <person name="Finy P."/>
            <person name="Geml J."/>
            <person name="Haridas S."/>
            <person name="Hughes K."/>
            <person name="Justo A."/>
            <person name="Karasinski D."/>
            <person name="Kautmanova I."/>
            <person name="Kiss B."/>
            <person name="Kocsube S."/>
            <person name="Kotiranta H."/>
            <person name="LaButti K.M."/>
            <person name="Lechner B.E."/>
            <person name="Liimatainen K."/>
            <person name="Lipzen A."/>
            <person name="Lukacs Z."/>
            <person name="Mihaltcheva S."/>
            <person name="Morgado L.N."/>
            <person name="Niskanen T."/>
            <person name="Noordeloos M.E."/>
            <person name="Ohm R.A."/>
            <person name="Ortiz-Santana B."/>
            <person name="Ovrebo C."/>
            <person name="Racz N."/>
            <person name="Riley R."/>
            <person name="Savchenko A."/>
            <person name="Shiryaev A."/>
            <person name="Soop K."/>
            <person name="Spirin V."/>
            <person name="Szebenyi C."/>
            <person name="Tomsovsky M."/>
            <person name="Tulloss R.E."/>
            <person name="Uehling J."/>
            <person name="Grigoriev I.V."/>
            <person name="Vagvolgyi C."/>
            <person name="Papp T."/>
            <person name="Martin F.M."/>
            <person name="Miettinen O."/>
            <person name="Hibbett D.S."/>
            <person name="Nagy L.G."/>
        </authorList>
    </citation>
    <scope>NUCLEOTIDE SEQUENCE [LARGE SCALE GENOMIC DNA]</scope>
    <source>
        <strain evidence="2 3">OMC1185</strain>
    </source>
</reference>
<sequence length="133" mass="14738">MYCIELSILFIVGLIPPSNKTEHNNRIYGVGTHGDENDDVMTASSKMTRAPSKPQRPPLAPCLQRAPTRRLRNTIHAALLRVSILKLQAQGQQKEPLVLLSGLHLVQIPTVRGRRRGKSRSCFPGTCSPPPRI</sequence>
<protein>
    <submittedName>
        <fullName evidence="2">Uncharacterized protein</fullName>
    </submittedName>
</protein>